<feature type="compositionally biased region" description="Basic residues" evidence="1">
    <location>
        <begin position="1899"/>
        <end position="1910"/>
    </location>
</feature>
<sequence length="5612" mass="606990">MLERKVAELLAKYLSGFIQDVNAEKLEISLWSGHVVLNNVQLRADMLERVTALLHGEAGNVDSGSANTAAGMSNSPSSFDAAAAAQHGASVRTLLAPFTVVKGVIHQLTIRVPWSSLEREPIHVQVSGVELVLGPLRARPFSAWEEQEREEAIKQQQLKRYEEERQRLSREMAGGTTDGSSAGQSVGGAASGKGGCAATTDAAAEDSAPSWFSWIWDFDRIGQIALRNVSLTLKDVCMRYEFDYEGLHPSLAKAFTIFVREVRLATTNQRFDEAFVSDLLSPLCKQILLTDVVVSAHSVRAPPHSDMESSIAQTGSQLSLSSSPINASRRGGDFSVVLPQDAEATWSTPLPRLASNQRDAYEVYRDRWCFSRAVLKIPSVELRVKIVPPHCVSLHPIVDGAPPLPDSSTELSIYAVEGVHADVCFGVFQTLESMWRSYHQNFECARYRKRLHLLRTIRPRQQPSQHPEVAMNEPVELDVSNNSRSSLFPSAVMLVSRQLARQRWQFAQRCVLDDIQQRRQTCLRQNRSHREVIEGMMQFCQVRRTYCQYWRRTQGVPWAPPLDALEEKKLRLMERQLSLAQVIFLRCLSYAEMRQDENGYARQRAFIEEARLRSHGNAKGNDRQTAVGGSGHGLWGWLTRGDSRPPKTCSHTVDSMSEARGFSALSSPQLLSLADLVTAEWKLGERFASPHRISLLKSSVPRGLPPDMTGGNPAYFTMRCVVETLTVRVDPTYWPLLYGSSVPPPPNTPLRRIQQQFYVRLSALDAFYTTVTDARPDRASFAFFVGSARLSFEGRLRSVLLQSKEAEGGDFLVAKQNACRTHVSVLIAPQLIICQPLHEWRWWAMEVDAFLQWLRALRQTCYTPPPCPKSASQPSYDEASSHRLLPSPPSTAPLMWDVTIKATDVCVPLSARDIGGTDLDIMSHQPSGLSSLVVVESTNTAVPPRDTSPDFCTRRLSSTENGSARVGGDREAQSPGASGAAAARSRGALHDFLFADLLGGGDGGEGEGEECGNAGASLKTDVGSFTSTKPERCFLNNDACLVLSISTTRFVTVAPSQQRRRGEGSEYRLCVGDPDRAVRLFCQMGLSPSTIATNRHLELFSFAVGEVLLNREELSIVFGKGVDFVVEPDALAALNDNLLKPAVFVSNNADARQLQALVEELRALNTKDNGKRNGHCMFGDPLPPLSWRLRISGCIEIIKKADEVGQINTDVLPAVVREFPAECTRHILAAVIPTFAEETWESADEEEEEVAVAAAAAMQDASPDTQLALLSSGVFGGRTIAIGVSVARLLVRSASNEDVAEVVLVAPEEVPAVTAPYRSILTALGTPEPRAVELVWDPLSKQEQLLAVEDGLAGGLRPPHVERRGNPLFLLSIADVTMTTAAGHKLLTMDQLTAVQAAVAPGASVNVDVTVEAASVFMDTVLVDLMEVAVGTYYALRPLSVPPLVALNEVQPETIQKGLSLPQPQHENNTLGMWMWMLTLRVRSIHLQVPLTKNDVDAAPYVEVNACLDSFYTSYEPWLQEGDPSGNQGSRLRIRFDVPDAVQVVDYIGSDPETRSLVTPPPWASHKVNSSGAAHPLRCVVDVVVPGALSVKGSKPAAPVSPTSTCRIDVSGGAVHAYFPLLYLLSDVLRRDERIQRLKELPSSPLFYRGFTSLSRELRKWKGTTTLDSSELTSRTIAAAAPSSLLDLVEVIATISDVDLLLATDAAVPIDTSNPDTLCAVHISDVKAGLTWVAAHTTQSASSTKLRSHGYLDTVTLYLVDLIAPQPKHVRLPNLKASVEWCVLLVPKETLSGYRYQRGTTEDMTVLVGLHPPPAPFGGDGRPQQHKSTGDDDATKEESGAAGASSGTSTMPVVSIDLDASQCRTLIRLFVRNVAQVPLAVAYEGRAWSAHEEVAHSSCSRKQRMTHARQRSLSSLDSSLEERSSPATKVETASALTLLVTLPPVSLVLQAGDAGLAAVRQGTSDAVPGNQGIKYEVSLRRGGHFYAASGGRWWSSPVKNGQLCGLQLSARGDGVHGSTSSPLARFSHEQLLFTADLIGAALVEHSLSSTSPTPEDRAKEGKTREGAVNDDGVRLVRVSAAVRKATVLVPHVRWWLPLYMLFADSAERTQLHCAPQSASAAPFPLQDVLFAAGNRSRRRYGDTMGSCQQSVLLGPRCGSRTGYWDSQPADWTDGDRRRPVTTSQSRRCLYGHVELSQMQVKLGEGENGHGQESRHPLCRLLIPEACLTMAPVGLPQNAGGSSAYDEFTLDFPQCPEVLLRSASTAAAGKSATDVQVVYVSVLKPHPVATVSAATEKNAASASSKSSCIRVRLIRPPHAHISNLQYGRSYRMTDLTLHRASAWKVEVEGLLLNVPANELFSFAQELLRQLAEVRAFFAPRFDLLRAAPFRFEGPLRTYTGIEAQLTNVGVIVSTESPHSLPGESVLSQPQRGHESDLTWCCVTVGSLRMATEVELEDVRTSTGDAATLMDDALEAGWRMRVWHLISKSTLSGVVLAGRHGMEAQWKLPTVKLSVSQPLLRTVLCVRADRDTCVEDASSQLRSERASPVRCQQSATKFYHVEPTSADVCCELCNHFLTRVLIELGDQLPEKDAGKADPPPIVVSVATLFTLSRSATHLLDLWRTAEGRQRLPSTQNVVGAVEEKPSDVTARSNLLPLGESLGPLMWYEVKLAVRGNRVHLAADFPGDTAHEGVRQCAMVIAVEEGVTFHADLEVEDGEVEYASPRVSSEGERGSSLTGTSTSTVIAAVRERYRLCTGGVRVWDSAGNLILSLLNESSGDGGGESHALTAECAWSDGAISVCADHVLLAASTITAVFLVDWFRAYLKLSKLWMNPGQPEKQQEKRCRETEKVDGASSPLFVHVSVEVRQVEVQLPPAGYLVMKRPRLSRTLCAQESPSRSGPRIEEVREVRCDTVSLFSTSVVERPPPQGNRYPKLLARVTAPLLRCKNGAETSTTVFHVPIVSLYNRDRHSWALCAMRTAACLPSLTSLWSSTQCTDSRGSPLPATEADPKCEDQKSNSEAAVASSALPPTFQLLVEKAEILCFAPQAEHTSSDPVLQLCAEHVELMAPVVAEANLQPLASGTVMKDAHAHALLSATYHPSSSARAMPLLEEVGITLTLATGHGRESDTSQVAESEIRLCVAERGFQFHMPANESLESVAGALCLVVGQHVPRCKQEADASQYSSGDAVVECHSDSCGSGTFEARNSRSGELQWCWSADVPRLSCDFLLGPGGQRLAAVDVLHLSARIQPRAEGRRPFTEVRAAVITGETDVTEQETANTSAGAAPAVCFLSARPLASPQKKRSLTAYAFNWRAAPSDMQQFAFFLQQQSLHFSQSDREDCCPAWRSQDDEATTLTVRLQAVHTHITLTFLRAFASNVLVPVVSGARAALATEVSQEVVSLFQSTVVQVCHPHTPLPPLNEMERHAARVRVVELVSDWTLKHDLVLGGPKDGCGLQLHFCNKSPHNVITVRGDPVATGKNKVTVRLTFCESVNGDLNPPIRVDSNMTVKFEHVRVVVDCVGGFPAPLPDAFVALGERALCVFPPTEPLQLPITERTSDAASASKEAESHIQAVNVAALSCGASPWFSTSMYAIDVRVGFDHALTAQQRRLRVAGALQVRYRSDKKRRGHQIIRTEREGEATLTLQRCVNEAGALTRTPVDFVGRLANANEQNTRLKLSSDMGSTIWRIPVGHAQLLVLAAKSIIDAFREAPTAHTRLSTGKAAPLGESFASTTSWMPPVPLTAPKNSKGDTPSSSESQSRTPLDVECVMSNFTLYFTNDLQMPLVACNLEDVSFKSTCDMQFTDVVVQAAAVVSVTDRLKQCKFPNGNDGLKDGDCLKKIAEAPSLLQHDNNGAAVSTARVLFATRPSVTLVWTRFSSNSRSLSLSVNLEEVVVTLPIMSALRVLRRARTDVDAGTHAFWNDSGVELAVSVAGVGADKLDHEVEMSGEGSGSQCRLPASRSGSAITTGIPSSVAELTLTLPRAVARGSAGALSADCSVPISPDEAPLDASLSATMDLRKLEYGAVHRLSLPGYASPLGALDLVVSRCVRNGVSVVHLGTTVELTNAFYTLENSGSCASLVLRASFSSDAPAFAVAPRSTQFIPLPVLQDRFGLEMDGCVYTTRVKFLTWAMILDAMTVMDDHVVARLQKLGLESEKAGDDGSDGLQGSALCGGCQVRVVDSSTISFPVVLRPQPPAVSSSVETGTSQSEEGSPTWKSTSSPPLCRVVQLTWRRHCCRLQRPFFFTGKLSPCKFTVKAEPVWTLWNCTGCRLRLRLCLPRSESVRNKSDASAHGASTAVQPDTHEGKSSAGEAAATVPQKNAAGGDIIGDAVVENGACFQWVPTSLLHLAENVQVFFQIQSPCPSSVSQWWPAAAPLSLKESPPAYIRLQQSATHTQGAVSLERHGSSTIVVRCAALLRSSVSQPVYLRDASRSIPLLGTDPQGCLRPQQLLPLFYSEYVTTLVPNAKRVGFTVLDKPLQTKSAEGHEDKDTYYVTHPVAATVLIAGGRDDCTVFYSVSAAENAGSEIPALTAEPELSSDALLWRPAAVDILVLRPLCSIHNVDTHRALFVRPYAREGDTAVSTMRVLASEETCIPPGETREVLRFSANTEEPEVQFCYSEDASPTHAHLWSPSVRLLSLATSTLPLVLKHVCVPSVLSMKPHADTFDLFPVPRSRVEVVFGATERCRCLALQSTTADGRLCVSVSLHAAPPLRVVNRLNTNVEFMQTLTRGNGLTAFSTSSGVKVSADSASTALCSRTKPPCSYIVASESNSFGCWEVPTLEFQGVRITLHSNRRKGVAASVDVDLVKCAAAPSTGLRVEQTDAYVYVSLDHVTHQYTITVVPTRHLESCMLFQPRRLTQLELFVPRCTVYVSAVTVPATGPFHRATVIACGARGRLRTPPSVVYPTDEVVPRTASDEDVLAFLQKLEMDVLCVRVVGIYSSVTATEHQVLGSVSVGIVEVLDSTVPEAEYPVVFRMSSSTAQGSGGRPSSEICTAAQSAASATMSSSSSENAPSATTAVTAAVVTGVARFNDPSWCNVEVQLTRSDIRTGSTVMLPLKLVRISVPPVTLHLHDELLFTVRTCVERVREELKSEVFAAGPLSSAPAPPGAPAKDSVGDFVSEGTRTAVSGSCRRVVYNLFLYQLHISAIKFQVTYTRSGDRRYNPFRNLGFVRAHLIPSMEAVDIKLKEVSLTNVELLSVTSVAKIAQSFVWPLYRTQLLLQSYKVVGSLDILGNPRALLGSWSRGVWDLVTNSSGKSRWADTREFMRTTTSSTLHSVGVMARSIGSLTGAHATAPAVTLAGDGDGGGAAARGGVLPLAASQRRGLISEVLAEVSGGVADVVTKPIRGAREGGVSGFFMGVASGVVGLVGRPVFGFFRGVSVTSEFYAGLLGGETMLTEDEARRLALERNYRLFADPTDAEDTMTATHGYSPAAAATAAHCSEALLTSTAFEQLMSDVPRWRRGYEKNVRAAVKRAGLQSAALFVPYASVSAFFTPEEFAKSLPTALTALLTAKLLFAVAHSAKRSSVADDGDAACGDASPARLARECDRASHIKASLGCSALHKYVAADVFVRVCSLAEIVDSVTATDLQTNYVILLAKAVNAAGDELFMPNV</sequence>
<evidence type="ECO:0008006" key="4">
    <source>
        <dbReference type="Google" id="ProtNLM"/>
    </source>
</evidence>
<dbReference type="OMA" id="VVQLTWR"/>
<dbReference type="PANTHER" id="PTHR16166:SF144">
    <property type="entry name" value="CHOREIN N-TERMINAL DOMAIN-CONTAINING PROTEIN"/>
    <property type="match status" value="1"/>
</dbReference>
<feature type="compositionally biased region" description="Polar residues" evidence="1">
    <location>
        <begin position="3747"/>
        <end position="3759"/>
    </location>
</feature>
<feature type="region of interest" description="Disordered" evidence="1">
    <location>
        <begin position="940"/>
        <end position="981"/>
    </location>
</feature>
<dbReference type="OrthoDB" id="428159at2759"/>
<feature type="compositionally biased region" description="Polar residues" evidence="1">
    <location>
        <begin position="4194"/>
        <end position="4217"/>
    </location>
</feature>
<keyword evidence="3" id="KW-1185">Reference proteome</keyword>
<feature type="compositionally biased region" description="Basic and acidic residues" evidence="1">
    <location>
        <begin position="3006"/>
        <end position="3015"/>
    </location>
</feature>
<name>A0A0N1PAR8_LEPSE</name>
<reference evidence="2 3" key="1">
    <citation type="journal article" date="2015" name="PLoS Pathog.">
        <title>Leptomonas seymouri: Adaptations to the Dixenous Life Cycle Analyzed by Genome Sequencing, Transcriptome Profiling and Co-infection with Leishmania donovani.</title>
        <authorList>
            <person name="Kraeva N."/>
            <person name="Butenko A."/>
            <person name="Hlavacova J."/>
            <person name="Kostygov A."/>
            <person name="Myskova J."/>
            <person name="Grybchuk D."/>
            <person name="Lestinova T."/>
            <person name="Votypka J."/>
            <person name="Volf P."/>
            <person name="Opperdoes F."/>
            <person name="Flegontov P."/>
            <person name="Lukes J."/>
            <person name="Yurchenko V."/>
        </authorList>
    </citation>
    <scope>NUCLEOTIDE SEQUENCE [LARGE SCALE GENOMIC DNA]</scope>
    <source>
        <strain evidence="2 3">ATCC 30220</strain>
    </source>
</reference>
<dbReference type="PANTHER" id="PTHR16166">
    <property type="entry name" value="VACUOLAR PROTEIN SORTING-ASSOCIATED PROTEIN VPS13"/>
    <property type="match status" value="1"/>
</dbReference>
<dbReference type="VEuPathDB" id="TriTrypDB:Lsey_0167_0090"/>
<protein>
    <recommendedName>
        <fullName evidence="4">Chorein N-terminal domain-containing protein</fullName>
    </recommendedName>
</protein>
<dbReference type="Proteomes" id="UP000038009">
    <property type="component" value="Unassembled WGS sequence"/>
</dbReference>
<accession>A0A0N1PAR8</accession>
<comment type="caution">
    <text evidence="2">The sequence shown here is derived from an EMBL/GenBank/DDBJ whole genome shotgun (WGS) entry which is preliminary data.</text>
</comment>
<feature type="region of interest" description="Disordered" evidence="1">
    <location>
        <begin position="2047"/>
        <end position="2066"/>
    </location>
</feature>
<evidence type="ECO:0000256" key="1">
    <source>
        <dbReference type="SAM" id="MobiDB-lite"/>
    </source>
</evidence>
<gene>
    <name evidence="2" type="ORF">ABL78_5166</name>
</gene>
<feature type="region of interest" description="Disordered" evidence="1">
    <location>
        <begin position="2995"/>
        <end position="3022"/>
    </location>
</feature>
<feature type="region of interest" description="Disordered" evidence="1">
    <location>
        <begin position="4285"/>
        <end position="4313"/>
    </location>
</feature>
<feature type="region of interest" description="Disordered" evidence="1">
    <location>
        <begin position="1809"/>
        <end position="1849"/>
    </location>
</feature>
<feature type="region of interest" description="Disordered" evidence="1">
    <location>
        <begin position="4192"/>
        <end position="4217"/>
    </location>
</feature>
<feature type="region of interest" description="Disordered" evidence="1">
    <location>
        <begin position="1897"/>
        <end position="1927"/>
    </location>
</feature>
<feature type="compositionally biased region" description="Basic and acidic residues" evidence="1">
    <location>
        <begin position="160"/>
        <end position="170"/>
    </location>
</feature>
<feature type="region of interest" description="Disordered" evidence="1">
    <location>
        <begin position="160"/>
        <end position="197"/>
    </location>
</feature>
<feature type="compositionally biased region" description="Basic and acidic residues" evidence="1">
    <location>
        <begin position="2054"/>
        <end position="2066"/>
    </location>
</feature>
<evidence type="ECO:0000313" key="2">
    <source>
        <dbReference type="EMBL" id="KPI85775.1"/>
    </source>
</evidence>
<dbReference type="EMBL" id="LJSK01000167">
    <property type="protein sequence ID" value="KPI85775.1"/>
    <property type="molecule type" value="Genomic_DNA"/>
</dbReference>
<feature type="region of interest" description="Disordered" evidence="1">
    <location>
        <begin position="3727"/>
        <end position="3759"/>
    </location>
</feature>
<dbReference type="GO" id="GO:0006623">
    <property type="term" value="P:protein targeting to vacuole"/>
    <property type="evidence" value="ECO:0007669"/>
    <property type="project" value="TreeGrafter"/>
</dbReference>
<dbReference type="GO" id="GO:0045053">
    <property type="term" value="P:protein retention in Golgi apparatus"/>
    <property type="evidence" value="ECO:0007669"/>
    <property type="project" value="TreeGrafter"/>
</dbReference>
<proteinExistence type="predicted"/>
<feature type="compositionally biased region" description="Gly residues" evidence="1">
    <location>
        <begin position="185"/>
        <end position="195"/>
    </location>
</feature>
<dbReference type="InterPro" id="IPR026847">
    <property type="entry name" value="VPS13"/>
</dbReference>
<evidence type="ECO:0000313" key="3">
    <source>
        <dbReference type="Proteomes" id="UP000038009"/>
    </source>
</evidence>
<organism evidence="2 3">
    <name type="scientific">Leptomonas seymouri</name>
    <dbReference type="NCBI Taxonomy" id="5684"/>
    <lineage>
        <taxon>Eukaryota</taxon>
        <taxon>Discoba</taxon>
        <taxon>Euglenozoa</taxon>
        <taxon>Kinetoplastea</taxon>
        <taxon>Metakinetoplastina</taxon>
        <taxon>Trypanosomatida</taxon>
        <taxon>Trypanosomatidae</taxon>
        <taxon>Leishmaniinae</taxon>
        <taxon>Leptomonas</taxon>
    </lineage>
</organism>